<dbReference type="InterPro" id="IPR038171">
    <property type="entry name" value="M64_N_sf"/>
</dbReference>
<dbReference type="Gene3D" id="2.60.40.3250">
    <property type="entry name" value="Peptidase M64, N-terminal domain"/>
    <property type="match status" value="1"/>
</dbReference>
<dbReference type="AlphaFoldDB" id="A0A1H3XKY1"/>
<dbReference type="InterPro" id="IPR032625">
    <property type="entry name" value="M64_N"/>
</dbReference>
<dbReference type="OrthoDB" id="9143597at2"/>
<evidence type="ECO:0000259" key="2">
    <source>
        <dbReference type="Pfam" id="PF16217"/>
    </source>
</evidence>
<dbReference type="InterPro" id="IPR024079">
    <property type="entry name" value="MetalloPept_cat_dom_sf"/>
</dbReference>
<sequence>MKFWFLVGLLCLAGQLDAAAPATWRLDVLHGLEGGKEQFRKSGLWQEPLLWQGPVDLQDKLNRGDYRFEITKSATGELLYAQSYSSLFADWSLSSDTSHNERYFEESLRFPAPEVPARLQIFRRQLDKPGQPFQAVWQLDLPSQAQPAPMPPATDSIRLLQAANTEEQAYGLVFLAEGFQAGEVEAFFQAASELSQALFQYAPFDRLRPRMQVHAVMTPSTDSGIGFRNGGQPLDTRFAVNPNALGMPRYALSMEVHAIRNAAMAVPYHSIVILTNSSDYHGSGIFQTYAIAPAFHPRREFLLLHELGHSLAGLADEYFHDTPGYAGSDGTIEPYQPNITSKAGLAPLKWQHLATEGIPIPTPWNQQAFMQNRQMSTLTAEPHQGVVGAFLGANYSAEHYYRPALACIMLLDMGDNHFCPVCQQAIVEQIESQLSAAP</sequence>
<dbReference type="Pfam" id="PF09471">
    <property type="entry name" value="Peptidase_M64"/>
    <property type="match status" value="1"/>
</dbReference>
<evidence type="ECO:0000313" key="4">
    <source>
        <dbReference type="Proteomes" id="UP000198773"/>
    </source>
</evidence>
<dbReference type="STRING" id="152573.SAMN04488051_101265"/>
<proteinExistence type="predicted"/>
<gene>
    <name evidence="3" type="ORF">SAMN04488051_101265</name>
</gene>
<dbReference type="RefSeq" id="WP_139243639.1">
    <property type="nucleotide sequence ID" value="NZ_FNRM01000001.1"/>
</dbReference>
<reference evidence="3 4" key="1">
    <citation type="submission" date="2016-10" db="EMBL/GenBank/DDBJ databases">
        <authorList>
            <person name="de Groot N.N."/>
        </authorList>
    </citation>
    <scope>NUCLEOTIDE SEQUENCE [LARGE SCALE GENOMIC DNA]</scope>
    <source>
        <strain evidence="3 4">CGMCC 1.3430</strain>
    </source>
</reference>
<name>A0A1H3XKY1_ALKAM</name>
<dbReference type="Pfam" id="PF16217">
    <property type="entry name" value="M64_N"/>
    <property type="match status" value="1"/>
</dbReference>
<evidence type="ECO:0000256" key="1">
    <source>
        <dbReference type="SAM" id="SignalP"/>
    </source>
</evidence>
<evidence type="ECO:0000313" key="3">
    <source>
        <dbReference type="EMBL" id="SDZ99264.1"/>
    </source>
</evidence>
<dbReference type="Proteomes" id="UP000198773">
    <property type="component" value="Unassembled WGS sequence"/>
</dbReference>
<dbReference type="Gene3D" id="3.40.390.10">
    <property type="entry name" value="Collagenase (Catalytic Domain)"/>
    <property type="match status" value="1"/>
</dbReference>
<keyword evidence="4" id="KW-1185">Reference proteome</keyword>
<accession>A0A1H3XKY1</accession>
<keyword evidence="1" id="KW-0732">Signal</keyword>
<dbReference type="EMBL" id="FNRM01000001">
    <property type="protein sequence ID" value="SDZ99264.1"/>
    <property type="molecule type" value="Genomic_DNA"/>
</dbReference>
<feature type="chain" id="PRO_5011679322" evidence="1">
    <location>
        <begin position="19"/>
        <end position="438"/>
    </location>
</feature>
<dbReference type="GO" id="GO:0008237">
    <property type="term" value="F:metallopeptidase activity"/>
    <property type="evidence" value="ECO:0007669"/>
    <property type="project" value="InterPro"/>
</dbReference>
<feature type="signal peptide" evidence="1">
    <location>
        <begin position="1"/>
        <end position="18"/>
    </location>
</feature>
<protein>
    <submittedName>
        <fullName evidence="3">Peptidase M64 N-terminus</fullName>
    </submittedName>
</protein>
<feature type="domain" description="Peptidase M64 N-terminal" evidence="2">
    <location>
        <begin position="21"/>
        <end position="125"/>
    </location>
</feature>
<dbReference type="InterPro" id="IPR019026">
    <property type="entry name" value="Peptidase_M64_IgA"/>
</dbReference>
<organism evidence="3 4">
    <name type="scientific">Alkalimonas amylolytica</name>
    <dbReference type="NCBI Taxonomy" id="152573"/>
    <lineage>
        <taxon>Bacteria</taxon>
        <taxon>Pseudomonadati</taxon>
        <taxon>Pseudomonadota</taxon>
        <taxon>Gammaproteobacteria</taxon>
        <taxon>Alkalimonas</taxon>
    </lineage>
</organism>